<evidence type="ECO:0000256" key="10">
    <source>
        <dbReference type="RuleBase" id="RU079119"/>
    </source>
</evidence>
<dbReference type="OrthoDB" id="331948at2759"/>
<evidence type="ECO:0000256" key="8">
    <source>
        <dbReference type="ARBA" id="ARBA00023315"/>
    </source>
</evidence>
<evidence type="ECO:0000313" key="12">
    <source>
        <dbReference type="EMBL" id="RKP22259.1"/>
    </source>
</evidence>
<organism evidence="12 13">
    <name type="scientific">Syncephalis pseudoplumigaleata</name>
    <dbReference type="NCBI Taxonomy" id="1712513"/>
    <lineage>
        <taxon>Eukaryota</taxon>
        <taxon>Fungi</taxon>
        <taxon>Fungi incertae sedis</taxon>
        <taxon>Zoopagomycota</taxon>
        <taxon>Zoopagomycotina</taxon>
        <taxon>Zoopagomycetes</taxon>
        <taxon>Zoopagales</taxon>
        <taxon>Piptocephalidaceae</taxon>
        <taxon>Syncephalis</taxon>
    </lineage>
</organism>
<feature type="domain" description="Palmitoyltransferase DHHC" evidence="11">
    <location>
        <begin position="17"/>
        <end position="143"/>
    </location>
</feature>
<name>A0A4V1J0P3_9FUNG</name>
<dbReference type="GO" id="GO:0016020">
    <property type="term" value="C:membrane"/>
    <property type="evidence" value="ECO:0007669"/>
    <property type="project" value="UniProtKB-SubCell"/>
</dbReference>
<feature type="transmembrane region" description="Helical" evidence="10">
    <location>
        <begin position="104"/>
        <end position="129"/>
    </location>
</feature>
<dbReference type="Pfam" id="PF01529">
    <property type="entry name" value="DHHC"/>
    <property type="match status" value="1"/>
</dbReference>
<dbReference type="EMBL" id="KZ992339">
    <property type="protein sequence ID" value="RKP22259.1"/>
    <property type="molecule type" value="Genomic_DNA"/>
</dbReference>
<protein>
    <recommendedName>
        <fullName evidence="10">Palmitoyltransferase</fullName>
        <ecNumber evidence="10">2.3.1.225</ecNumber>
    </recommendedName>
</protein>
<evidence type="ECO:0000256" key="6">
    <source>
        <dbReference type="ARBA" id="ARBA00023139"/>
    </source>
</evidence>
<evidence type="ECO:0000313" key="13">
    <source>
        <dbReference type="Proteomes" id="UP000278143"/>
    </source>
</evidence>
<comment type="similarity">
    <text evidence="10">Belongs to the DHHC palmitoyltransferase family.</text>
</comment>
<reference evidence="13" key="1">
    <citation type="journal article" date="2018" name="Nat. Microbiol.">
        <title>Leveraging single-cell genomics to expand the fungal tree of life.</title>
        <authorList>
            <person name="Ahrendt S.R."/>
            <person name="Quandt C.A."/>
            <person name="Ciobanu D."/>
            <person name="Clum A."/>
            <person name="Salamov A."/>
            <person name="Andreopoulos B."/>
            <person name="Cheng J.F."/>
            <person name="Woyke T."/>
            <person name="Pelin A."/>
            <person name="Henrissat B."/>
            <person name="Reynolds N.K."/>
            <person name="Benny G.L."/>
            <person name="Smith M.E."/>
            <person name="James T.Y."/>
            <person name="Grigoriev I.V."/>
        </authorList>
    </citation>
    <scope>NUCLEOTIDE SEQUENCE [LARGE SCALE GENOMIC DNA]</scope>
    <source>
        <strain evidence="13">Benny S71-1</strain>
    </source>
</reference>
<keyword evidence="6" id="KW-0564">Palmitate</keyword>
<comment type="domain">
    <text evidence="10">The DHHC domain is required for palmitoyltransferase activity.</text>
</comment>
<evidence type="ECO:0000256" key="4">
    <source>
        <dbReference type="ARBA" id="ARBA00022989"/>
    </source>
</evidence>
<dbReference type="PROSITE" id="PS50216">
    <property type="entry name" value="DHHC"/>
    <property type="match status" value="1"/>
</dbReference>
<dbReference type="GO" id="GO:0019706">
    <property type="term" value="F:protein-cysteine S-palmitoyltransferase activity"/>
    <property type="evidence" value="ECO:0007669"/>
    <property type="project" value="UniProtKB-EC"/>
</dbReference>
<sequence length="211" mass="24039">MPDNDASVVELKKSTAKPRFCRTCQQYKPPRAHHCSTCERCILKMDHHCPWIGNCVGHFNHGHFVRFLVYVVLACGMCLTVLGLRTYEIIEHEYALYPDVTELIFLVLNLIATTIVLILVGLLSVFHIWSVSGNTTTIENWENSKIRKMQERGEIRQAEFPYNVGAYRNICLVLGDNPLLWLWPQPARGDGINYPVASHLGEWASAARIQC</sequence>
<accession>A0A4V1J0P3</accession>
<evidence type="ECO:0000256" key="1">
    <source>
        <dbReference type="ARBA" id="ARBA00004141"/>
    </source>
</evidence>
<evidence type="ECO:0000256" key="9">
    <source>
        <dbReference type="ARBA" id="ARBA00048048"/>
    </source>
</evidence>
<feature type="transmembrane region" description="Helical" evidence="10">
    <location>
        <begin position="67"/>
        <end position="84"/>
    </location>
</feature>
<comment type="catalytic activity">
    <reaction evidence="9 10">
        <text>L-cysteinyl-[protein] + hexadecanoyl-CoA = S-hexadecanoyl-L-cysteinyl-[protein] + CoA</text>
        <dbReference type="Rhea" id="RHEA:36683"/>
        <dbReference type="Rhea" id="RHEA-COMP:10131"/>
        <dbReference type="Rhea" id="RHEA-COMP:11032"/>
        <dbReference type="ChEBI" id="CHEBI:29950"/>
        <dbReference type="ChEBI" id="CHEBI:57287"/>
        <dbReference type="ChEBI" id="CHEBI:57379"/>
        <dbReference type="ChEBI" id="CHEBI:74151"/>
        <dbReference type="EC" id="2.3.1.225"/>
    </reaction>
</comment>
<comment type="subcellular location">
    <subcellularLocation>
        <location evidence="1">Membrane</location>
        <topology evidence="1">Multi-pass membrane protein</topology>
    </subcellularLocation>
</comment>
<dbReference type="PANTHER" id="PTHR12246">
    <property type="entry name" value="PALMITOYLTRANSFERASE ZDHHC16"/>
    <property type="match status" value="1"/>
</dbReference>
<proteinExistence type="inferred from homology"/>
<keyword evidence="13" id="KW-1185">Reference proteome</keyword>
<keyword evidence="5 10" id="KW-0472">Membrane</keyword>
<keyword evidence="3 10" id="KW-0812">Transmembrane</keyword>
<dbReference type="Proteomes" id="UP000278143">
    <property type="component" value="Unassembled WGS sequence"/>
</dbReference>
<keyword evidence="7" id="KW-0449">Lipoprotein</keyword>
<keyword evidence="2 10" id="KW-0808">Transferase</keyword>
<dbReference type="AlphaFoldDB" id="A0A4V1J0P3"/>
<keyword evidence="4 10" id="KW-1133">Transmembrane helix</keyword>
<evidence type="ECO:0000259" key="11">
    <source>
        <dbReference type="Pfam" id="PF01529"/>
    </source>
</evidence>
<gene>
    <name evidence="12" type="ORF">SYNPS1DRAFT_20285</name>
</gene>
<evidence type="ECO:0000256" key="7">
    <source>
        <dbReference type="ARBA" id="ARBA00023288"/>
    </source>
</evidence>
<evidence type="ECO:0000256" key="3">
    <source>
        <dbReference type="ARBA" id="ARBA00022692"/>
    </source>
</evidence>
<keyword evidence="8 10" id="KW-0012">Acyltransferase</keyword>
<evidence type="ECO:0000256" key="5">
    <source>
        <dbReference type="ARBA" id="ARBA00023136"/>
    </source>
</evidence>
<evidence type="ECO:0000256" key="2">
    <source>
        <dbReference type="ARBA" id="ARBA00022679"/>
    </source>
</evidence>
<dbReference type="EC" id="2.3.1.225" evidence="10"/>
<dbReference type="InterPro" id="IPR039859">
    <property type="entry name" value="PFA4/ZDH16/20/ERF2-like"/>
</dbReference>
<dbReference type="InterPro" id="IPR001594">
    <property type="entry name" value="Palmitoyltrfase_DHHC"/>
</dbReference>